<keyword evidence="4" id="KW-1185">Reference proteome</keyword>
<evidence type="ECO:0000256" key="1">
    <source>
        <dbReference type="SAM" id="MobiDB-lite"/>
    </source>
</evidence>
<dbReference type="STRING" id="28083.Lbir_2063"/>
<accession>A0A378I9T0</accession>
<reference evidence="3 5" key="2">
    <citation type="submission" date="2018-06" db="EMBL/GenBank/DDBJ databases">
        <authorList>
            <consortium name="Pathogen Informatics"/>
            <person name="Doyle S."/>
        </authorList>
    </citation>
    <scope>NUCLEOTIDE SEQUENCE [LARGE SCALE GENOMIC DNA]</scope>
    <source>
        <strain evidence="3 5">NCTC12437</strain>
    </source>
</reference>
<sequence length="495" mass="56638">MDITDNFFRKRLVEILLGAISKQLLIHNELWEGINAIKKKYSHHPEIGSLFSAQFENIFSKMFHFISLSFSPTSIIKNLRQCHLYLQLSIEANAQINFRTPIEETSFYPALKEFLGHNDLDLRYQAAMILQALFFLQCNRSAADHLSSSHAKMTAQFSFGNQKVIRKRETLLALGKTIKEKIASSIASAGFTTEFIAKHLPQINLGINEENRLHYHKAYSGEFIYESCHYMDLLLPQIEDFFTEDFLSNSANEYDHSQSLLEQLYLLEFAVKKIEEEDNLRYSLLVAHICRSPAFDPEVRCRAIYALFQYKLGSQISLVEKYFANEAKKSTKESLISIIYFALKTDTLDAESVKLLQDSANARNYPNTVIAVTNLLNKCITADFNHGMANITLNIRKNLNKKHKDKLQHPSFQVNYYPRQKEPESANDLFGSHLLREAVLNKDMQNFIADALKDAGEELQTKTEESASTAGSWFINNHPVTENSPEESAHLSQVL</sequence>
<dbReference type="EMBL" id="UGNW01000001">
    <property type="protein sequence ID" value="STX31586.1"/>
    <property type="molecule type" value="Genomic_DNA"/>
</dbReference>
<evidence type="ECO:0000313" key="3">
    <source>
        <dbReference type="EMBL" id="STX31586.1"/>
    </source>
</evidence>
<dbReference type="Proteomes" id="UP000054735">
    <property type="component" value="Unassembled WGS sequence"/>
</dbReference>
<gene>
    <name evidence="2" type="ORF">Lbir_2063</name>
    <name evidence="3" type="ORF">NCTC12437_01360</name>
</gene>
<feature type="region of interest" description="Disordered" evidence="1">
    <location>
        <begin position="459"/>
        <end position="495"/>
    </location>
</feature>
<dbReference type="AlphaFoldDB" id="A0A378I9T0"/>
<dbReference type="EMBL" id="LNXT01000040">
    <property type="protein sequence ID" value="KTC69324.1"/>
    <property type="molecule type" value="Genomic_DNA"/>
</dbReference>
<dbReference type="OrthoDB" id="9991519at2"/>
<dbReference type="Proteomes" id="UP000255066">
    <property type="component" value="Unassembled WGS sequence"/>
</dbReference>
<dbReference type="RefSeq" id="WP_058524075.1">
    <property type="nucleotide sequence ID" value="NZ_LNXT01000040.1"/>
</dbReference>
<protein>
    <submittedName>
        <fullName evidence="3">Uncharacterized protein</fullName>
    </submittedName>
</protein>
<evidence type="ECO:0000313" key="4">
    <source>
        <dbReference type="Proteomes" id="UP000054735"/>
    </source>
</evidence>
<feature type="compositionally biased region" description="Polar residues" evidence="1">
    <location>
        <begin position="466"/>
        <end position="483"/>
    </location>
</feature>
<reference evidence="2 4" key="1">
    <citation type="submission" date="2015-11" db="EMBL/GenBank/DDBJ databases">
        <title>Genomic analysis of 38 Legionella species identifies large and diverse effector repertoires.</title>
        <authorList>
            <person name="Burstein D."/>
            <person name="Amaro F."/>
            <person name="Zusman T."/>
            <person name="Lifshitz Z."/>
            <person name="Cohen O."/>
            <person name="Gilbert J.A."/>
            <person name="Pupko T."/>
            <person name="Shuman H.A."/>
            <person name="Segal G."/>
        </authorList>
    </citation>
    <scope>NUCLEOTIDE SEQUENCE [LARGE SCALE GENOMIC DNA]</scope>
    <source>
        <strain evidence="2 4">CDC#1407-AL-14</strain>
    </source>
</reference>
<proteinExistence type="predicted"/>
<evidence type="ECO:0000313" key="2">
    <source>
        <dbReference type="EMBL" id="KTC69324.1"/>
    </source>
</evidence>
<evidence type="ECO:0000313" key="5">
    <source>
        <dbReference type="Proteomes" id="UP000255066"/>
    </source>
</evidence>
<organism evidence="3 5">
    <name type="scientific">Legionella birminghamensis</name>
    <dbReference type="NCBI Taxonomy" id="28083"/>
    <lineage>
        <taxon>Bacteria</taxon>
        <taxon>Pseudomonadati</taxon>
        <taxon>Pseudomonadota</taxon>
        <taxon>Gammaproteobacteria</taxon>
        <taxon>Legionellales</taxon>
        <taxon>Legionellaceae</taxon>
        <taxon>Legionella</taxon>
    </lineage>
</organism>
<name>A0A378I9T0_9GAMM</name>